<evidence type="ECO:0000313" key="3">
    <source>
        <dbReference type="Ensembl" id="ENSKMAP00000020455.1"/>
    </source>
</evidence>
<evidence type="ECO:0000256" key="1">
    <source>
        <dbReference type="SAM" id="MobiDB-lite"/>
    </source>
</evidence>
<keyword evidence="4" id="KW-1185">Reference proteome</keyword>
<dbReference type="GeneTree" id="ENSGT00950000183089"/>
<dbReference type="SMART" id="SM00526">
    <property type="entry name" value="H15"/>
    <property type="match status" value="1"/>
</dbReference>
<evidence type="ECO:0000259" key="2">
    <source>
        <dbReference type="PROSITE" id="PS51504"/>
    </source>
</evidence>
<dbReference type="InterPro" id="IPR036390">
    <property type="entry name" value="WH_DNA-bd_sf"/>
</dbReference>
<dbReference type="Gene3D" id="1.10.10.10">
    <property type="entry name" value="Winged helix-like DNA-binding domain superfamily/Winged helix DNA-binding domain"/>
    <property type="match status" value="1"/>
</dbReference>
<feature type="domain" description="H15" evidence="2">
    <location>
        <begin position="23"/>
        <end position="96"/>
    </location>
</feature>
<organism evidence="3 4">
    <name type="scientific">Kryptolebias marmoratus</name>
    <name type="common">Mangrove killifish</name>
    <name type="synonym">Rivulus marmoratus</name>
    <dbReference type="NCBI Taxonomy" id="37003"/>
    <lineage>
        <taxon>Eukaryota</taxon>
        <taxon>Metazoa</taxon>
        <taxon>Chordata</taxon>
        <taxon>Craniata</taxon>
        <taxon>Vertebrata</taxon>
        <taxon>Euteleostomi</taxon>
        <taxon>Actinopterygii</taxon>
        <taxon>Neopterygii</taxon>
        <taxon>Teleostei</taxon>
        <taxon>Neoteleostei</taxon>
        <taxon>Acanthomorphata</taxon>
        <taxon>Ovalentaria</taxon>
        <taxon>Atherinomorphae</taxon>
        <taxon>Cyprinodontiformes</taxon>
        <taxon>Rivulidae</taxon>
        <taxon>Kryptolebias</taxon>
    </lineage>
</organism>
<dbReference type="InterPro" id="IPR036388">
    <property type="entry name" value="WH-like_DNA-bd_sf"/>
</dbReference>
<dbReference type="PROSITE" id="PS51504">
    <property type="entry name" value="H15"/>
    <property type="match status" value="1"/>
</dbReference>
<dbReference type="GO" id="GO:0003677">
    <property type="term" value="F:DNA binding"/>
    <property type="evidence" value="ECO:0007669"/>
    <property type="project" value="InterPro"/>
</dbReference>
<dbReference type="SUPFAM" id="SSF46785">
    <property type="entry name" value="Winged helix' DNA-binding domain"/>
    <property type="match status" value="1"/>
</dbReference>
<dbReference type="InterPro" id="IPR005818">
    <property type="entry name" value="Histone_H1/H5_H15"/>
</dbReference>
<dbReference type="STRING" id="37003.ENSKMAP00000020455"/>
<dbReference type="AlphaFoldDB" id="A0A3Q3AVE1"/>
<reference evidence="3" key="2">
    <citation type="submission" date="2025-09" db="UniProtKB">
        <authorList>
            <consortium name="Ensembl"/>
        </authorList>
    </citation>
    <scope>IDENTIFICATION</scope>
</reference>
<dbReference type="Ensembl" id="ENSKMAT00000020723.1">
    <property type="protein sequence ID" value="ENSKMAP00000020455.1"/>
    <property type="gene ID" value="ENSKMAG00000015188.1"/>
</dbReference>
<dbReference type="Pfam" id="PF00538">
    <property type="entry name" value="Linker_histone"/>
    <property type="match status" value="1"/>
</dbReference>
<dbReference type="Proteomes" id="UP000264800">
    <property type="component" value="Unplaced"/>
</dbReference>
<feature type="region of interest" description="Disordered" evidence="1">
    <location>
        <begin position="1"/>
        <end position="24"/>
    </location>
</feature>
<dbReference type="CDD" id="cd00073">
    <property type="entry name" value="H15"/>
    <property type="match status" value="1"/>
</dbReference>
<protein>
    <submittedName>
        <fullName evidence="3">Si:ch211-103n10.5</fullName>
    </submittedName>
</protein>
<reference evidence="3" key="1">
    <citation type="submission" date="2025-08" db="UniProtKB">
        <authorList>
            <consortium name="Ensembl"/>
        </authorList>
    </citation>
    <scope>IDENTIFICATION</scope>
</reference>
<name>A0A3Q3AVE1_KRYMA</name>
<sequence>MSSAIALPPACPVKSPKKRARSQKGTVSALILRAVSGSAQRGGVSLAAMKKVLKAGGYDVVKNKARIIVAIRRLVNKKSLVRTKGSGASGSFKLNKKAPKSQQILTARRSFGFHLSPAESD</sequence>
<dbReference type="OMA" id="KPKEERC"/>
<dbReference type="GO" id="GO:0000786">
    <property type="term" value="C:nucleosome"/>
    <property type="evidence" value="ECO:0007669"/>
    <property type="project" value="InterPro"/>
</dbReference>
<dbReference type="GO" id="GO:0006334">
    <property type="term" value="P:nucleosome assembly"/>
    <property type="evidence" value="ECO:0007669"/>
    <property type="project" value="InterPro"/>
</dbReference>
<evidence type="ECO:0000313" key="4">
    <source>
        <dbReference type="Proteomes" id="UP000264800"/>
    </source>
</evidence>
<proteinExistence type="predicted"/>
<accession>A0A3Q3AVE1</accession>